<evidence type="ECO:0000313" key="6">
    <source>
        <dbReference type="Proteomes" id="UP001451606"/>
    </source>
</evidence>
<dbReference type="PANTHER" id="PTHR43734">
    <property type="entry name" value="PHYTOENE DESATURASE"/>
    <property type="match status" value="1"/>
</dbReference>
<keyword evidence="6" id="KW-1185">Reference proteome</keyword>
<gene>
    <name evidence="5" type="primary">crtI</name>
    <name evidence="5" type="ORF">OXIME_000371</name>
</gene>
<evidence type="ECO:0000256" key="1">
    <source>
        <dbReference type="ARBA" id="ARBA00004829"/>
    </source>
</evidence>
<dbReference type="EC" id="1.-.-.-" evidence="5"/>
<protein>
    <submittedName>
        <fullName evidence="5">Phytoene desaturase family protein</fullName>
        <ecNumber evidence="5">1.-.-.-</ecNumber>
    </submittedName>
</protein>
<dbReference type="InterPro" id="IPR036188">
    <property type="entry name" value="FAD/NAD-bd_sf"/>
</dbReference>
<dbReference type="Gene3D" id="3.50.50.60">
    <property type="entry name" value="FAD/NAD(P)-binding domain"/>
    <property type="match status" value="2"/>
</dbReference>
<evidence type="ECO:0000256" key="3">
    <source>
        <dbReference type="ARBA" id="ARBA00023002"/>
    </source>
</evidence>
<dbReference type="InterPro" id="IPR002937">
    <property type="entry name" value="Amino_oxidase"/>
</dbReference>
<dbReference type="GO" id="GO:0016117">
    <property type="term" value="P:carotenoid biosynthetic process"/>
    <property type="evidence" value="ECO:0007669"/>
    <property type="project" value="UniProtKB-KW"/>
</dbReference>
<keyword evidence="3 5" id="KW-0560">Oxidoreductase</keyword>
<dbReference type="EMBL" id="CP133772">
    <property type="protein sequence ID" value="WYX99827.1"/>
    <property type="molecule type" value="Genomic_DNA"/>
</dbReference>
<sequence length="488" mass="55075">MDVVIVGAGFGGLASAALLANLGYSVTVLEKNNEVGGRSRVFRDKGYTFDMGPSWYLMPEVFENYFKKLGKNIDDYYQLKLLDPSFRIYYSETAINVSKTGEKRKRIFDNLENDGYEKFQNYLKVTGEIYAKTMGELLYKQYKGFFSMLSPFLLKMAINTQFFQSMSKFNSKFFDSEELRALTGFSSVFLGGTPESIPAVYSMVNYSIFQQGVFYPEGGFGKMVDGIMKLCLEVGVKFKTGFEVKRSETDRKRMTKVFSDDKEISGDIFLFNSDYVNADSKVIGDSYSNYGKKYWERANIAPSAILAYCGIKGDIPLEHHNIFIGKSAKSHYDSLEASETIPEDFSFYASLRSKSDSEISPSGNSNLFILIPVSQNFNDSPQIRERYVISALNRISHVTGLNIAGSIDFMRIYGKGDFINDYNAFKGTAFGLSQTIRQTAGFRPLMRNRYLENVFYAGQYTHPGIGVPMVFIAAEIVSSMIQKSFPLK</sequence>
<dbReference type="NCBIfam" id="TIGR02734">
    <property type="entry name" value="crtI_fam"/>
    <property type="match status" value="1"/>
</dbReference>
<dbReference type="KEGG" id="omr:OXIME_000371"/>
<accession>A0AAX4NFT4</accession>
<dbReference type="RefSeq" id="WP_393971788.1">
    <property type="nucleotide sequence ID" value="NZ_CP133772.1"/>
</dbReference>
<proteinExistence type="predicted"/>
<dbReference type="AlphaFoldDB" id="A0AAX4NFT4"/>
<reference evidence="5 6" key="1">
    <citation type="submission" date="2023-09" db="EMBL/GenBank/DDBJ databases">
        <authorList>
            <person name="Golyshina O.V."/>
            <person name="Lunev E.A."/>
            <person name="Bargiela R."/>
            <person name="Gaines M.C."/>
            <person name="Daum B."/>
            <person name="Bale N.J."/>
            <person name="Koenen M."/>
            <person name="Sinninghe Damst J.S."/>
            <person name="Yakimov M."/>
            <person name="Golyshin P.N."/>
        </authorList>
    </citation>
    <scope>NUCLEOTIDE SEQUENCE [LARGE SCALE GENOMIC DNA]</scope>
    <source>
        <strain evidence="5 6">M1</strain>
    </source>
</reference>
<dbReference type="PANTHER" id="PTHR43734:SF1">
    <property type="entry name" value="PHYTOENE DESATURASE"/>
    <property type="match status" value="1"/>
</dbReference>
<comment type="pathway">
    <text evidence="1">Carotenoid biosynthesis.</text>
</comment>
<evidence type="ECO:0000313" key="5">
    <source>
        <dbReference type="EMBL" id="WYX99827.1"/>
    </source>
</evidence>
<evidence type="ECO:0000259" key="4">
    <source>
        <dbReference type="Pfam" id="PF01593"/>
    </source>
</evidence>
<organism evidence="5 6">
    <name type="scientific">Oxyplasma meridianum</name>
    <dbReference type="NCBI Taxonomy" id="3073602"/>
    <lineage>
        <taxon>Archaea</taxon>
        <taxon>Methanobacteriati</taxon>
        <taxon>Thermoplasmatota</taxon>
        <taxon>Thermoplasmata</taxon>
        <taxon>Thermoplasmatales</taxon>
        <taxon>Thermoplasmataceae</taxon>
        <taxon>Oxyplasma</taxon>
    </lineage>
</organism>
<evidence type="ECO:0000256" key="2">
    <source>
        <dbReference type="ARBA" id="ARBA00022746"/>
    </source>
</evidence>
<dbReference type="SUPFAM" id="SSF51905">
    <property type="entry name" value="FAD/NAD(P)-binding domain"/>
    <property type="match status" value="1"/>
</dbReference>
<feature type="domain" description="Amine oxidase" evidence="4">
    <location>
        <begin position="11"/>
        <end position="474"/>
    </location>
</feature>
<dbReference type="Proteomes" id="UP001451606">
    <property type="component" value="Chromosome"/>
</dbReference>
<dbReference type="InterPro" id="IPR014105">
    <property type="entry name" value="Carotenoid/retinoid_OxRdtase"/>
</dbReference>
<dbReference type="Pfam" id="PF01593">
    <property type="entry name" value="Amino_oxidase"/>
    <property type="match status" value="1"/>
</dbReference>
<dbReference type="GO" id="GO:0016491">
    <property type="term" value="F:oxidoreductase activity"/>
    <property type="evidence" value="ECO:0007669"/>
    <property type="project" value="UniProtKB-KW"/>
</dbReference>
<name>A0AAX4NFT4_9ARCH</name>
<keyword evidence="2" id="KW-0125">Carotenoid biosynthesis</keyword>
<dbReference type="GeneID" id="95967096"/>